<evidence type="ECO:0000256" key="2">
    <source>
        <dbReference type="PROSITE-ProRule" id="PRU00335"/>
    </source>
</evidence>
<dbReference type="SUPFAM" id="SSF46689">
    <property type="entry name" value="Homeodomain-like"/>
    <property type="match status" value="1"/>
</dbReference>
<dbReference type="PROSITE" id="PS01081">
    <property type="entry name" value="HTH_TETR_1"/>
    <property type="match status" value="1"/>
</dbReference>
<dbReference type="InterPro" id="IPR050624">
    <property type="entry name" value="HTH-type_Tx_Regulator"/>
</dbReference>
<comment type="caution">
    <text evidence="4">The sequence shown here is derived from an EMBL/GenBank/DDBJ whole genome shotgun (WGS) entry which is preliminary data.</text>
</comment>
<feature type="domain" description="HTH tetR-type" evidence="3">
    <location>
        <begin position="13"/>
        <end position="73"/>
    </location>
</feature>
<proteinExistence type="predicted"/>
<dbReference type="AlphaFoldDB" id="A0A8J3I439"/>
<dbReference type="InterPro" id="IPR009057">
    <property type="entry name" value="Homeodomain-like_sf"/>
</dbReference>
<dbReference type="InterPro" id="IPR023772">
    <property type="entry name" value="DNA-bd_HTH_TetR-type_CS"/>
</dbReference>
<gene>
    <name evidence="4" type="ORF">KSX_46330</name>
</gene>
<evidence type="ECO:0000256" key="1">
    <source>
        <dbReference type="ARBA" id="ARBA00023125"/>
    </source>
</evidence>
<dbReference type="Pfam" id="PF00440">
    <property type="entry name" value="TetR_N"/>
    <property type="match status" value="1"/>
</dbReference>
<keyword evidence="5" id="KW-1185">Reference proteome</keyword>
<dbReference type="PANTHER" id="PTHR43479:SF7">
    <property type="entry name" value="TETR-FAMILY TRANSCRIPTIONAL REGULATOR"/>
    <property type="match status" value="1"/>
</dbReference>
<dbReference type="PRINTS" id="PR00455">
    <property type="entry name" value="HTHTETR"/>
</dbReference>
<dbReference type="PANTHER" id="PTHR43479">
    <property type="entry name" value="ACREF/ENVCD OPERON REPRESSOR-RELATED"/>
    <property type="match status" value="1"/>
</dbReference>
<dbReference type="GO" id="GO:0003677">
    <property type="term" value="F:DNA binding"/>
    <property type="evidence" value="ECO:0007669"/>
    <property type="project" value="UniProtKB-UniRule"/>
</dbReference>
<dbReference type="Proteomes" id="UP000612362">
    <property type="component" value="Unassembled WGS sequence"/>
</dbReference>
<feature type="DNA-binding region" description="H-T-H motif" evidence="2">
    <location>
        <begin position="36"/>
        <end position="55"/>
    </location>
</feature>
<dbReference type="RefSeq" id="WP_220195846.1">
    <property type="nucleotide sequence ID" value="NZ_BNJF01000002.1"/>
</dbReference>
<reference evidence="4" key="1">
    <citation type="submission" date="2020-10" db="EMBL/GenBank/DDBJ databases">
        <title>Taxonomic study of unclassified bacteria belonging to the class Ktedonobacteria.</title>
        <authorList>
            <person name="Yabe S."/>
            <person name="Wang C.M."/>
            <person name="Zheng Y."/>
            <person name="Sakai Y."/>
            <person name="Cavaletti L."/>
            <person name="Monciardini P."/>
            <person name="Donadio S."/>
        </authorList>
    </citation>
    <scope>NUCLEOTIDE SEQUENCE</scope>
    <source>
        <strain evidence="4">SOSP1-1</strain>
    </source>
</reference>
<keyword evidence="1 2" id="KW-0238">DNA-binding</keyword>
<dbReference type="PROSITE" id="PS50977">
    <property type="entry name" value="HTH_TETR_2"/>
    <property type="match status" value="1"/>
</dbReference>
<evidence type="ECO:0000313" key="5">
    <source>
        <dbReference type="Proteomes" id="UP000612362"/>
    </source>
</evidence>
<sequence length="198" mass="22819">MATTIRKGDRRIQRTRQALIQSFKDIVREKGFTATSIQDITERANVSRGTFYLHFTDKYTMIDEFIREDFQIHIASAIPPTSQWKRETLYLLITTMLDYFEHKYNHQKRLTPTIAPLIERAMHEELTALLLTWLNQDARPYTRVPVETIARIAGWAVFGAAIEWSQEESAIPLDRMANDILSVILDGITRIAPSALPA</sequence>
<accession>A0A8J3I439</accession>
<name>A0A8J3I439_9CHLR</name>
<dbReference type="InterPro" id="IPR001647">
    <property type="entry name" value="HTH_TetR"/>
</dbReference>
<organism evidence="4 5">
    <name type="scientific">Ktedonospora formicarum</name>
    <dbReference type="NCBI Taxonomy" id="2778364"/>
    <lineage>
        <taxon>Bacteria</taxon>
        <taxon>Bacillati</taxon>
        <taxon>Chloroflexota</taxon>
        <taxon>Ktedonobacteria</taxon>
        <taxon>Ktedonobacterales</taxon>
        <taxon>Ktedonobacteraceae</taxon>
        <taxon>Ktedonospora</taxon>
    </lineage>
</organism>
<protein>
    <submittedName>
        <fullName evidence="4">TetR family transcriptional regulator</fullName>
    </submittedName>
</protein>
<dbReference type="EMBL" id="BNJF01000002">
    <property type="protein sequence ID" value="GHO46470.1"/>
    <property type="molecule type" value="Genomic_DNA"/>
</dbReference>
<evidence type="ECO:0000313" key="4">
    <source>
        <dbReference type="EMBL" id="GHO46470.1"/>
    </source>
</evidence>
<dbReference type="Gene3D" id="1.10.357.10">
    <property type="entry name" value="Tetracycline Repressor, domain 2"/>
    <property type="match status" value="1"/>
</dbReference>
<evidence type="ECO:0000259" key="3">
    <source>
        <dbReference type="PROSITE" id="PS50977"/>
    </source>
</evidence>